<gene>
    <name evidence="2" type="ORF">RAG0_17247</name>
</gene>
<evidence type="ECO:0000313" key="3">
    <source>
        <dbReference type="Proteomes" id="UP000178912"/>
    </source>
</evidence>
<keyword evidence="3" id="KW-1185">Reference proteome</keyword>
<evidence type="ECO:0000256" key="1">
    <source>
        <dbReference type="SAM" id="SignalP"/>
    </source>
</evidence>
<keyword evidence="1" id="KW-0732">Signal</keyword>
<dbReference type="Proteomes" id="UP000178912">
    <property type="component" value="Unassembled WGS sequence"/>
</dbReference>
<proteinExistence type="predicted"/>
<sequence length="107" mass="11370">MKILSVFLSSIAVTHAAYSVVCGATGSAKIGDVEWAVYNRRSALALNGRGFWGVRRQTCEYPGYGSAEVVSLCRSDPYPSQHSTGLQVGGVSCASIDQAALRCTNYC</sequence>
<reference evidence="3" key="1">
    <citation type="submission" date="2016-03" db="EMBL/GenBank/DDBJ databases">
        <authorList>
            <person name="Guldener U."/>
        </authorList>
    </citation>
    <scope>NUCLEOTIDE SEQUENCE [LARGE SCALE GENOMIC DNA]</scope>
    <source>
        <strain evidence="3">04CH-RAC-A.6.1</strain>
    </source>
</reference>
<feature type="chain" id="PRO_5009447522" evidence="1">
    <location>
        <begin position="17"/>
        <end position="107"/>
    </location>
</feature>
<organism evidence="2 3">
    <name type="scientific">Rhynchosporium agropyri</name>
    <dbReference type="NCBI Taxonomy" id="914238"/>
    <lineage>
        <taxon>Eukaryota</taxon>
        <taxon>Fungi</taxon>
        <taxon>Dikarya</taxon>
        <taxon>Ascomycota</taxon>
        <taxon>Pezizomycotina</taxon>
        <taxon>Leotiomycetes</taxon>
        <taxon>Helotiales</taxon>
        <taxon>Ploettnerulaceae</taxon>
        <taxon>Rhynchosporium</taxon>
    </lineage>
</organism>
<dbReference type="AlphaFoldDB" id="A0A1E1LTC3"/>
<feature type="signal peptide" evidence="1">
    <location>
        <begin position="1"/>
        <end position="16"/>
    </location>
</feature>
<evidence type="ECO:0000313" key="2">
    <source>
        <dbReference type="EMBL" id="CZT13751.1"/>
    </source>
</evidence>
<name>A0A1E1LTC3_9HELO</name>
<dbReference type="EMBL" id="FJUX01000210">
    <property type="protein sequence ID" value="CZT13751.1"/>
    <property type="molecule type" value="Genomic_DNA"/>
</dbReference>
<accession>A0A1E1LTC3</accession>
<protein>
    <submittedName>
        <fullName evidence="2">Uncharacterized protein</fullName>
    </submittedName>
</protein>